<dbReference type="InterPro" id="IPR015854">
    <property type="entry name" value="ABC_transpr_LolD-like"/>
</dbReference>
<dbReference type="AlphaFoldDB" id="A0A1I5XLA2"/>
<gene>
    <name evidence="6" type="ORF">SAMN04515668_1917</name>
</gene>
<dbReference type="SMART" id="SM00382">
    <property type="entry name" value="AAA"/>
    <property type="match status" value="1"/>
</dbReference>
<protein>
    <submittedName>
        <fullName evidence="6">Putative ABC transport system ATP-binding protein</fullName>
    </submittedName>
</protein>
<dbReference type="GO" id="GO:0005524">
    <property type="term" value="F:ATP binding"/>
    <property type="evidence" value="ECO:0007669"/>
    <property type="project" value="UniProtKB-KW"/>
</dbReference>
<dbReference type="GO" id="GO:0005886">
    <property type="term" value="C:plasma membrane"/>
    <property type="evidence" value="ECO:0007669"/>
    <property type="project" value="TreeGrafter"/>
</dbReference>
<dbReference type="Proteomes" id="UP000199029">
    <property type="component" value="Unassembled WGS sequence"/>
</dbReference>
<dbReference type="PROSITE" id="PS00211">
    <property type="entry name" value="ABC_TRANSPORTER_1"/>
    <property type="match status" value="1"/>
</dbReference>
<sequence length="248" mass="26684">MENLLASTIDTNSQPPLNGATAATAPVLQLTNIEKVYQTATIETVALNRVNLTINRGEFVSIMGPSGCGKSTLLSLMGLLDEPTSGTIEVDGRPVQSYSDKELAGLRNLKIGFVFQSYHLINDLSVLDNVELPLLYRPKLSGRERRQRAVAALDKVGLSARTGHFPSQLSGGQRQRVAIARALVGGPEIILADEPTGNLDSVMGEEIMDLLLGLNKTEGVTIVMVTHDIQQAMKTGRVVRFFDGSQVG</sequence>
<keyword evidence="7" id="KW-1185">Reference proteome</keyword>
<dbReference type="PANTHER" id="PTHR24220">
    <property type="entry name" value="IMPORT ATP-BINDING PROTEIN"/>
    <property type="match status" value="1"/>
</dbReference>
<dbReference type="InterPro" id="IPR003439">
    <property type="entry name" value="ABC_transporter-like_ATP-bd"/>
</dbReference>
<comment type="similarity">
    <text evidence="4">Belongs to the ABC transporter superfamily. Macrolide exporter (TC 3.A.1.122) family.</text>
</comment>
<dbReference type="PROSITE" id="PS50893">
    <property type="entry name" value="ABC_TRANSPORTER_2"/>
    <property type="match status" value="1"/>
</dbReference>
<keyword evidence="1" id="KW-0813">Transport</keyword>
<dbReference type="InterPro" id="IPR017911">
    <property type="entry name" value="MacB-like_ATP-bd"/>
</dbReference>
<name>A0A1I5XLA2_HYMAR</name>
<dbReference type="FunFam" id="3.40.50.300:FF:000032">
    <property type="entry name" value="Export ABC transporter ATP-binding protein"/>
    <property type="match status" value="1"/>
</dbReference>
<dbReference type="GO" id="GO:0098796">
    <property type="term" value="C:membrane protein complex"/>
    <property type="evidence" value="ECO:0007669"/>
    <property type="project" value="UniProtKB-ARBA"/>
</dbReference>
<evidence type="ECO:0000259" key="5">
    <source>
        <dbReference type="PROSITE" id="PS50893"/>
    </source>
</evidence>
<evidence type="ECO:0000256" key="2">
    <source>
        <dbReference type="ARBA" id="ARBA00022741"/>
    </source>
</evidence>
<evidence type="ECO:0000256" key="3">
    <source>
        <dbReference type="ARBA" id="ARBA00022840"/>
    </source>
</evidence>
<reference evidence="7" key="1">
    <citation type="submission" date="2016-10" db="EMBL/GenBank/DDBJ databases">
        <authorList>
            <person name="Varghese N."/>
            <person name="Submissions S."/>
        </authorList>
    </citation>
    <scope>NUCLEOTIDE SEQUENCE [LARGE SCALE GENOMIC DNA]</scope>
    <source>
        <strain evidence="7">OR362-8,ATCC BAA-1266,JCM 13504</strain>
    </source>
</reference>
<dbReference type="InterPro" id="IPR027417">
    <property type="entry name" value="P-loop_NTPase"/>
</dbReference>
<dbReference type="Pfam" id="PF00005">
    <property type="entry name" value="ABC_tran"/>
    <property type="match status" value="1"/>
</dbReference>
<evidence type="ECO:0000256" key="1">
    <source>
        <dbReference type="ARBA" id="ARBA00022448"/>
    </source>
</evidence>
<keyword evidence="2" id="KW-0547">Nucleotide-binding</keyword>
<dbReference type="PANTHER" id="PTHR24220:SF648">
    <property type="entry name" value="ABC TRANSPORTER ATP-BINDING PROTEIN YTRE"/>
    <property type="match status" value="1"/>
</dbReference>
<dbReference type="GO" id="GO:0016887">
    <property type="term" value="F:ATP hydrolysis activity"/>
    <property type="evidence" value="ECO:0007669"/>
    <property type="project" value="InterPro"/>
</dbReference>
<dbReference type="EMBL" id="FOXS01000002">
    <property type="protein sequence ID" value="SFQ32487.1"/>
    <property type="molecule type" value="Genomic_DNA"/>
</dbReference>
<evidence type="ECO:0000256" key="4">
    <source>
        <dbReference type="ARBA" id="ARBA00038388"/>
    </source>
</evidence>
<accession>A0A1I5XLA2</accession>
<dbReference type="SUPFAM" id="SSF52540">
    <property type="entry name" value="P-loop containing nucleoside triphosphate hydrolases"/>
    <property type="match status" value="1"/>
</dbReference>
<feature type="domain" description="ABC transporter" evidence="5">
    <location>
        <begin position="28"/>
        <end position="247"/>
    </location>
</feature>
<proteinExistence type="inferred from homology"/>
<dbReference type="STRING" id="1227077.SAMN04515668_1917"/>
<dbReference type="CDD" id="cd03255">
    <property type="entry name" value="ABC_MJ0796_LolCDE_FtsE"/>
    <property type="match status" value="1"/>
</dbReference>
<evidence type="ECO:0000313" key="6">
    <source>
        <dbReference type="EMBL" id="SFQ32487.1"/>
    </source>
</evidence>
<evidence type="ECO:0000313" key="7">
    <source>
        <dbReference type="Proteomes" id="UP000199029"/>
    </source>
</evidence>
<organism evidence="6 7">
    <name type="scientific">Hymenobacter arizonensis</name>
    <name type="common">Siccationidurans arizonensis</name>
    <dbReference type="NCBI Taxonomy" id="1227077"/>
    <lineage>
        <taxon>Bacteria</taxon>
        <taxon>Pseudomonadati</taxon>
        <taxon>Bacteroidota</taxon>
        <taxon>Cytophagia</taxon>
        <taxon>Cytophagales</taxon>
        <taxon>Hymenobacteraceae</taxon>
        <taxon>Hymenobacter</taxon>
    </lineage>
</organism>
<dbReference type="Gene3D" id="3.40.50.300">
    <property type="entry name" value="P-loop containing nucleotide triphosphate hydrolases"/>
    <property type="match status" value="1"/>
</dbReference>
<dbReference type="InterPro" id="IPR017871">
    <property type="entry name" value="ABC_transporter-like_CS"/>
</dbReference>
<dbReference type="InterPro" id="IPR003593">
    <property type="entry name" value="AAA+_ATPase"/>
</dbReference>
<dbReference type="GO" id="GO:0022857">
    <property type="term" value="F:transmembrane transporter activity"/>
    <property type="evidence" value="ECO:0007669"/>
    <property type="project" value="UniProtKB-ARBA"/>
</dbReference>
<keyword evidence="3 6" id="KW-0067">ATP-binding</keyword>